<accession>R7RZ80</accession>
<evidence type="ECO:0000256" key="2">
    <source>
        <dbReference type="ARBA" id="ARBA00022969"/>
    </source>
</evidence>
<evidence type="ECO:0000256" key="6">
    <source>
        <dbReference type="SAM" id="MobiDB-lite"/>
    </source>
</evidence>
<comment type="subcellular location">
    <subcellularLocation>
        <location evidence="1">Nucleus</location>
    </subcellularLocation>
</comment>
<evidence type="ECO:0000313" key="9">
    <source>
        <dbReference type="Proteomes" id="UP000053927"/>
    </source>
</evidence>
<dbReference type="Pfam" id="PF11754">
    <property type="entry name" value="Velvet"/>
    <property type="match status" value="2"/>
</dbReference>
<gene>
    <name evidence="8" type="ORF">STEHIDRAFT_68625</name>
</gene>
<dbReference type="PROSITE" id="PS51821">
    <property type="entry name" value="VELVET"/>
    <property type="match status" value="1"/>
</dbReference>
<organism evidence="8 9">
    <name type="scientific">Stereum hirsutum (strain FP-91666)</name>
    <name type="common">White-rot fungus</name>
    <dbReference type="NCBI Taxonomy" id="721885"/>
    <lineage>
        <taxon>Eukaryota</taxon>
        <taxon>Fungi</taxon>
        <taxon>Dikarya</taxon>
        <taxon>Basidiomycota</taxon>
        <taxon>Agaricomycotina</taxon>
        <taxon>Agaricomycetes</taxon>
        <taxon>Russulales</taxon>
        <taxon>Stereaceae</taxon>
        <taxon>Stereum</taxon>
    </lineage>
</organism>
<evidence type="ECO:0000259" key="7">
    <source>
        <dbReference type="PROSITE" id="PS51821"/>
    </source>
</evidence>
<keyword evidence="9" id="KW-1185">Reference proteome</keyword>
<dbReference type="PANTHER" id="PTHR33572">
    <property type="entry name" value="SPORE DEVELOPMENT REGULATOR VOSA"/>
    <property type="match status" value="1"/>
</dbReference>
<feature type="region of interest" description="Disordered" evidence="6">
    <location>
        <begin position="62"/>
        <end position="124"/>
    </location>
</feature>
<evidence type="ECO:0000256" key="3">
    <source>
        <dbReference type="ARBA" id="ARBA00023015"/>
    </source>
</evidence>
<dbReference type="EMBL" id="JH687399">
    <property type="protein sequence ID" value="EIM80230.1"/>
    <property type="molecule type" value="Genomic_DNA"/>
</dbReference>
<keyword evidence="3" id="KW-0805">Transcription regulation</keyword>
<keyword evidence="5" id="KW-0539">Nucleus</keyword>
<reference evidence="9" key="1">
    <citation type="journal article" date="2012" name="Science">
        <title>The Paleozoic origin of enzymatic lignin decomposition reconstructed from 31 fungal genomes.</title>
        <authorList>
            <person name="Floudas D."/>
            <person name="Binder M."/>
            <person name="Riley R."/>
            <person name="Barry K."/>
            <person name="Blanchette R.A."/>
            <person name="Henrissat B."/>
            <person name="Martinez A.T."/>
            <person name="Otillar R."/>
            <person name="Spatafora J.W."/>
            <person name="Yadav J.S."/>
            <person name="Aerts A."/>
            <person name="Benoit I."/>
            <person name="Boyd A."/>
            <person name="Carlson A."/>
            <person name="Copeland A."/>
            <person name="Coutinho P.M."/>
            <person name="de Vries R.P."/>
            <person name="Ferreira P."/>
            <person name="Findley K."/>
            <person name="Foster B."/>
            <person name="Gaskell J."/>
            <person name="Glotzer D."/>
            <person name="Gorecki P."/>
            <person name="Heitman J."/>
            <person name="Hesse C."/>
            <person name="Hori C."/>
            <person name="Igarashi K."/>
            <person name="Jurgens J.A."/>
            <person name="Kallen N."/>
            <person name="Kersten P."/>
            <person name="Kohler A."/>
            <person name="Kuees U."/>
            <person name="Kumar T.K.A."/>
            <person name="Kuo A."/>
            <person name="LaButti K."/>
            <person name="Larrondo L.F."/>
            <person name="Lindquist E."/>
            <person name="Ling A."/>
            <person name="Lombard V."/>
            <person name="Lucas S."/>
            <person name="Lundell T."/>
            <person name="Martin R."/>
            <person name="McLaughlin D.J."/>
            <person name="Morgenstern I."/>
            <person name="Morin E."/>
            <person name="Murat C."/>
            <person name="Nagy L.G."/>
            <person name="Nolan M."/>
            <person name="Ohm R.A."/>
            <person name="Patyshakuliyeva A."/>
            <person name="Rokas A."/>
            <person name="Ruiz-Duenas F.J."/>
            <person name="Sabat G."/>
            <person name="Salamov A."/>
            <person name="Samejima M."/>
            <person name="Schmutz J."/>
            <person name="Slot J.C."/>
            <person name="St John F."/>
            <person name="Stenlid J."/>
            <person name="Sun H."/>
            <person name="Sun S."/>
            <person name="Syed K."/>
            <person name="Tsang A."/>
            <person name="Wiebenga A."/>
            <person name="Young D."/>
            <person name="Pisabarro A."/>
            <person name="Eastwood D.C."/>
            <person name="Martin F."/>
            <person name="Cullen D."/>
            <person name="Grigoriev I.V."/>
            <person name="Hibbett D.S."/>
        </authorList>
    </citation>
    <scope>NUCLEOTIDE SEQUENCE [LARGE SCALE GENOMIC DNA]</scope>
    <source>
        <strain evidence="9">FP-91666</strain>
    </source>
</reference>
<dbReference type="GO" id="GO:0030435">
    <property type="term" value="P:sporulation resulting in formation of a cellular spore"/>
    <property type="evidence" value="ECO:0007669"/>
    <property type="project" value="UniProtKB-KW"/>
</dbReference>
<dbReference type="GO" id="GO:0005634">
    <property type="term" value="C:nucleus"/>
    <property type="evidence" value="ECO:0007669"/>
    <property type="project" value="UniProtKB-SubCell"/>
</dbReference>
<feature type="compositionally biased region" description="Basic residues" evidence="6">
    <location>
        <begin position="96"/>
        <end position="106"/>
    </location>
</feature>
<sequence length="151" mass="16722">MFRDPSEYDLSVRQQPKQARMCGVGGMSSHFLRNIISCSPTSITTADRRPIDPPPIVQLRVIDHNRRSNKSSSNNPNPNHPSVPQRSSESPSPQPHHLHPHPHAHPHSGGGHGPGDSENDNRDAGFFVFPDLSVRQEGSYRLKLSLFEVVG</sequence>
<evidence type="ECO:0000256" key="4">
    <source>
        <dbReference type="ARBA" id="ARBA00023163"/>
    </source>
</evidence>
<evidence type="ECO:0000256" key="5">
    <source>
        <dbReference type="ARBA" id="ARBA00023242"/>
    </source>
</evidence>
<protein>
    <recommendedName>
        <fullName evidence="7">Velvet domain-containing protein</fullName>
    </recommendedName>
</protein>
<keyword evidence="4" id="KW-0804">Transcription</keyword>
<feature type="domain" description="Velvet" evidence="7">
    <location>
        <begin position="2"/>
        <end position="151"/>
    </location>
</feature>
<dbReference type="PANTHER" id="PTHR33572:SF18">
    <property type="entry name" value="SPORE DEVELOPMENT REGULATOR VOSA"/>
    <property type="match status" value="1"/>
</dbReference>
<dbReference type="KEGG" id="shs:STEHIDRAFT_68625"/>
<dbReference type="RefSeq" id="XP_007310663.1">
    <property type="nucleotide sequence ID" value="XM_007310601.1"/>
</dbReference>
<dbReference type="OrthoDB" id="5599552at2759"/>
<proteinExistence type="predicted"/>
<dbReference type="OMA" id="CFRESIT"/>
<name>R7RZ80_STEHR</name>
<feature type="compositionally biased region" description="Low complexity" evidence="6">
    <location>
        <begin position="70"/>
        <end position="91"/>
    </location>
</feature>
<dbReference type="InterPro" id="IPR038491">
    <property type="entry name" value="Velvet_dom_sf"/>
</dbReference>
<evidence type="ECO:0000313" key="8">
    <source>
        <dbReference type="EMBL" id="EIM80230.1"/>
    </source>
</evidence>
<dbReference type="InterPro" id="IPR021740">
    <property type="entry name" value="Velvet"/>
</dbReference>
<dbReference type="InterPro" id="IPR037525">
    <property type="entry name" value="Velvet_dom"/>
</dbReference>
<evidence type="ECO:0000256" key="1">
    <source>
        <dbReference type="ARBA" id="ARBA00004123"/>
    </source>
</evidence>
<dbReference type="Gene3D" id="2.60.40.3960">
    <property type="entry name" value="Velvet domain"/>
    <property type="match status" value="1"/>
</dbReference>
<dbReference type="GeneID" id="18806447"/>
<dbReference type="AlphaFoldDB" id="R7RZ80"/>
<keyword evidence="2" id="KW-0749">Sporulation</keyword>
<dbReference type="Proteomes" id="UP000053927">
    <property type="component" value="Unassembled WGS sequence"/>
</dbReference>